<dbReference type="PROSITE" id="PS50263">
    <property type="entry name" value="CN_HYDROLASE"/>
    <property type="match status" value="1"/>
</dbReference>
<dbReference type="InterPro" id="IPR045378">
    <property type="entry name" value="LNT_N"/>
</dbReference>
<dbReference type="GO" id="GO:0016410">
    <property type="term" value="F:N-acyltransferase activity"/>
    <property type="evidence" value="ECO:0007669"/>
    <property type="project" value="UniProtKB-UniRule"/>
</dbReference>
<keyword evidence="3 9" id="KW-1003">Cell membrane</keyword>
<evidence type="ECO:0000259" key="10">
    <source>
        <dbReference type="PROSITE" id="PS50263"/>
    </source>
</evidence>
<dbReference type="GO" id="GO:0042158">
    <property type="term" value="P:lipoprotein biosynthetic process"/>
    <property type="evidence" value="ECO:0007669"/>
    <property type="project" value="UniProtKB-UniRule"/>
</dbReference>
<keyword evidence="5 9" id="KW-0812">Transmembrane</keyword>
<dbReference type="AlphaFoldDB" id="A0A5C6DF27"/>
<dbReference type="Pfam" id="PF00795">
    <property type="entry name" value="CN_hydrolase"/>
    <property type="match status" value="1"/>
</dbReference>
<reference evidence="11 12" key="1">
    <citation type="submission" date="2019-02" db="EMBL/GenBank/DDBJ databases">
        <title>Deep-cultivation of Planctomycetes and their phenomic and genomic characterization uncovers novel biology.</title>
        <authorList>
            <person name="Wiegand S."/>
            <person name="Jogler M."/>
            <person name="Boedeker C."/>
            <person name="Pinto D."/>
            <person name="Vollmers J."/>
            <person name="Rivas-Marin E."/>
            <person name="Kohn T."/>
            <person name="Peeters S.H."/>
            <person name="Heuer A."/>
            <person name="Rast P."/>
            <person name="Oberbeckmann S."/>
            <person name="Bunk B."/>
            <person name="Jeske O."/>
            <person name="Meyerdierks A."/>
            <person name="Storesund J.E."/>
            <person name="Kallscheuer N."/>
            <person name="Luecker S."/>
            <person name="Lage O.M."/>
            <person name="Pohl T."/>
            <person name="Merkel B.J."/>
            <person name="Hornburger P."/>
            <person name="Mueller R.-W."/>
            <person name="Bruemmer F."/>
            <person name="Labrenz M."/>
            <person name="Spormann A.M."/>
            <person name="Op Den Camp H."/>
            <person name="Overmann J."/>
            <person name="Amann R."/>
            <person name="Jetten M.S.M."/>
            <person name="Mascher T."/>
            <person name="Medema M.H."/>
            <person name="Devos D.P."/>
            <person name="Kaster A.-K."/>
            <person name="Ovreas L."/>
            <person name="Rohde M."/>
            <person name="Galperin M.Y."/>
            <person name="Jogler C."/>
        </authorList>
    </citation>
    <scope>NUCLEOTIDE SEQUENCE [LARGE SCALE GENOMIC DNA]</scope>
    <source>
        <strain evidence="11 12">Poly41</strain>
    </source>
</reference>
<feature type="domain" description="CN hydrolase" evidence="10">
    <location>
        <begin position="224"/>
        <end position="519"/>
    </location>
</feature>
<keyword evidence="7 9" id="KW-0472">Membrane</keyword>
<name>A0A5C6DF27_9BACT</name>
<comment type="catalytic activity">
    <reaction evidence="9">
        <text>N-terminal S-1,2-diacyl-sn-glyceryl-L-cysteinyl-[lipoprotein] + a glycerophospholipid = N-acyl-S-1,2-diacyl-sn-glyceryl-L-cysteinyl-[lipoprotein] + a 2-acyl-sn-glycero-3-phospholipid + H(+)</text>
        <dbReference type="Rhea" id="RHEA:48228"/>
        <dbReference type="Rhea" id="RHEA-COMP:14681"/>
        <dbReference type="Rhea" id="RHEA-COMP:14684"/>
        <dbReference type="ChEBI" id="CHEBI:15378"/>
        <dbReference type="ChEBI" id="CHEBI:136912"/>
        <dbReference type="ChEBI" id="CHEBI:140656"/>
        <dbReference type="ChEBI" id="CHEBI:140657"/>
        <dbReference type="ChEBI" id="CHEBI:140660"/>
        <dbReference type="EC" id="2.3.1.269"/>
    </reaction>
</comment>
<organism evidence="11 12">
    <name type="scientific">Novipirellula artificiosorum</name>
    <dbReference type="NCBI Taxonomy" id="2528016"/>
    <lineage>
        <taxon>Bacteria</taxon>
        <taxon>Pseudomonadati</taxon>
        <taxon>Planctomycetota</taxon>
        <taxon>Planctomycetia</taxon>
        <taxon>Pirellulales</taxon>
        <taxon>Pirellulaceae</taxon>
        <taxon>Novipirellula</taxon>
    </lineage>
</organism>
<comment type="function">
    <text evidence="9">Catalyzes the phospholipid dependent N-acylation of the N-terminal cysteine of apolipoprotein, the last step in lipoprotein maturation.</text>
</comment>
<dbReference type="HAMAP" id="MF_01148">
    <property type="entry name" value="Lnt"/>
    <property type="match status" value="1"/>
</dbReference>
<dbReference type="InterPro" id="IPR036526">
    <property type="entry name" value="C-N_Hydrolase_sf"/>
</dbReference>
<dbReference type="OrthoDB" id="9804277at2"/>
<gene>
    <name evidence="9 11" type="primary">lnt</name>
    <name evidence="11" type="ORF">Poly41_44980</name>
</gene>
<dbReference type="InterPro" id="IPR003010">
    <property type="entry name" value="C-N_Hydrolase"/>
</dbReference>
<dbReference type="RefSeq" id="WP_146528748.1">
    <property type="nucleotide sequence ID" value="NZ_SJPV01000008.1"/>
</dbReference>
<dbReference type="PANTHER" id="PTHR38686:SF1">
    <property type="entry name" value="APOLIPOPROTEIN N-ACYLTRANSFERASE"/>
    <property type="match status" value="1"/>
</dbReference>
<feature type="transmembrane region" description="Helical" evidence="9">
    <location>
        <begin position="62"/>
        <end position="80"/>
    </location>
</feature>
<evidence type="ECO:0000256" key="5">
    <source>
        <dbReference type="ARBA" id="ARBA00022692"/>
    </source>
</evidence>
<dbReference type="UniPathway" id="UPA00666"/>
<comment type="similarity">
    <text evidence="2 9">Belongs to the CN hydrolase family. Apolipoprotein N-acyltransferase subfamily.</text>
</comment>
<evidence type="ECO:0000256" key="6">
    <source>
        <dbReference type="ARBA" id="ARBA00022989"/>
    </source>
</evidence>
<dbReference type="SUPFAM" id="SSF56317">
    <property type="entry name" value="Carbon-nitrogen hydrolase"/>
    <property type="match status" value="1"/>
</dbReference>
<dbReference type="Gene3D" id="3.60.110.10">
    <property type="entry name" value="Carbon-nitrogen hydrolase"/>
    <property type="match status" value="1"/>
</dbReference>
<evidence type="ECO:0000256" key="2">
    <source>
        <dbReference type="ARBA" id="ARBA00010065"/>
    </source>
</evidence>
<dbReference type="InterPro" id="IPR004563">
    <property type="entry name" value="Apolipo_AcylTrfase"/>
</dbReference>
<keyword evidence="6 9" id="KW-1133">Transmembrane helix</keyword>
<comment type="subcellular location">
    <subcellularLocation>
        <location evidence="1 9">Cell membrane</location>
        <topology evidence="1 9">Multi-pass membrane protein</topology>
    </subcellularLocation>
</comment>
<feature type="transmembrane region" description="Helical" evidence="9">
    <location>
        <begin position="193"/>
        <end position="211"/>
    </location>
</feature>
<feature type="transmembrane region" description="Helical" evidence="9">
    <location>
        <begin position="36"/>
        <end position="55"/>
    </location>
</feature>
<evidence type="ECO:0000256" key="3">
    <source>
        <dbReference type="ARBA" id="ARBA00022475"/>
    </source>
</evidence>
<dbReference type="GO" id="GO:0005886">
    <property type="term" value="C:plasma membrane"/>
    <property type="evidence" value="ECO:0007669"/>
    <property type="project" value="UniProtKB-SubCell"/>
</dbReference>
<keyword evidence="12" id="KW-1185">Reference proteome</keyword>
<sequence>MNAIQSIFRSQSSRGRFALACLSLLLLWLAQPPLKLWPLAMVALVPLLSWIATLTTLCRRDVFAIWAVSACYWMVSLQGIRHAHPIMYVSLILLAAYLGVYVPLFVLLCRRLLRLHLPLALVAPVVWVGLECWRNYFATGISAAMLGHTVVDVPALIQIADLFGSYGVSFLIVSINVAILSILTRITAPDTPWFVPCATGVGLLLATLVYGHHRLGETPTDELATFALIQRSEQVEYQQDARREDEIYRNYAGESIRSLEQSRTAVDVVVWPESMFTGGLPWMMMDTDAIVPPQFPGPPSDFPSAVEGNRRYFLDRTGDVMNLLESANPSHAAPHLVVGCGVVHYGDVPSVYSGMIHVAPVSESSPEVKQWYGKNHLVMFGEYVPLIHAIPGLRSLVPDGLMVTPGDGPTVFEVDGTNVLPLICIETAVERVAVDHLRRLRAEQTPTDVIVTVTNDGWFDDSSVIEHHLRCAQMIAVGTRRPVLSSANNGPTAWIDSCGRVVEGLSIGSNGAVIATPLRDARVSIYSRIGDLPAKGFALLCLMPVLGAAVARVRKGEFKLRPTLL</sequence>
<dbReference type="NCBIfam" id="TIGR00546">
    <property type="entry name" value="lnt"/>
    <property type="match status" value="1"/>
</dbReference>
<feature type="transmembrane region" description="Helical" evidence="9">
    <location>
        <begin position="12"/>
        <end position="30"/>
    </location>
</feature>
<keyword evidence="4 9" id="KW-0808">Transferase</keyword>
<dbReference type="Proteomes" id="UP000319143">
    <property type="component" value="Unassembled WGS sequence"/>
</dbReference>
<feature type="transmembrane region" description="Helical" evidence="9">
    <location>
        <begin position="113"/>
        <end position="130"/>
    </location>
</feature>
<evidence type="ECO:0000256" key="8">
    <source>
        <dbReference type="ARBA" id="ARBA00023315"/>
    </source>
</evidence>
<accession>A0A5C6DF27</accession>
<evidence type="ECO:0000256" key="7">
    <source>
        <dbReference type="ARBA" id="ARBA00023136"/>
    </source>
</evidence>
<comment type="pathway">
    <text evidence="9">Protein modification; lipoprotein biosynthesis (N-acyl transfer).</text>
</comment>
<evidence type="ECO:0000313" key="12">
    <source>
        <dbReference type="Proteomes" id="UP000319143"/>
    </source>
</evidence>
<comment type="caution">
    <text evidence="11">The sequence shown here is derived from an EMBL/GenBank/DDBJ whole genome shotgun (WGS) entry which is preliminary data.</text>
</comment>
<dbReference type="PANTHER" id="PTHR38686">
    <property type="entry name" value="APOLIPOPROTEIN N-ACYLTRANSFERASE"/>
    <property type="match status" value="1"/>
</dbReference>
<feature type="transmembrane region" description="Helical" evidence="9">
    <location>
        <begin position="86"/>
        <end position="106"/>
    </location>
</feature>
<proteinExistence type="inferred from homology"/>
<dbReference type="EMBL" id="SJPV01000008">
    <property type="protein sequence ID" value="TWU34351.1"/>
    <property type="molecule type" value="Genomic_DNA"/>
</dbReference>
<dbReference type="Pfam" id="PF20154">
    <property type="entry name" value="LNT_N"/>
    <property type="match status" value="1"/>
</dbReference>
<evidence type="ECO:0000256" key="4">
    <source>
        <dbReference type="ARBA" id="ARBA00022679"/>
    </source>
</evidence>
<evidence type="ECO:0000256" key="9">
    <source>
        <dbReference type="HAMAP-Rule" id="MF_01148"/>
    </source>
</evidence>
<keyword evidence="11" id="KW-0449">Lipoprotein</keyword>
<keyword evidence="8 9" id="KW-0012">Acyltransferase</keyword>
<feature type="transmembrane region" description="Helical" evidence="9">
    <location>
        <begin position="168"/>
        <end position="187"/>
    </location>
</feature>
<protein>
    <recommendedName>
        <fullName evidence="9">Apolipoprotein N-acyltransferase</fullName>
        <shortName evidence="9">ALP N-acyltransferase</shortName>
        <ecNumber evidence="9">2.3.1.269</ecNumber>
    </recommendedName>
</protein>
<evidence type="ECO:0000256" key="1">
    <source>
        <dbReference type="ARBA" id="ARBA00004651"/>
    </source>
</evidence>
<dbReference type="EC" id="2.3.1.269" evidence="9"/>
<evidence type="ECO:0000313" key="11">
    <source>
        <dbReference type="EMBL" id="TWU34351.1"/>
    </source>
</evidence>